<dbReference type="HOGENOM" id="CLU_358384_0_0_1"/>
<accession>W1PYZ9</accession>
<dbReference type="EMBL" id="KI392591">
    <property type="protein sequence ID" value="ERN13236.1"/>
    <property type="molecule type" value="Genomic_DNA"/>
</dbReference>
<dbReference type="Gene3D" id="2.30.30.1150">
    <property type="match status" value="1"/>
</dbReference>
<dbReference type="PROSITE" id="PS01359">
    <property type="entry name" value="ZF_PHD_1"/>
    <property type="match status" value="1"/>
</dbReference>
<organism evidence="7 8">
    <name type="scientific">Amborella trichopoda</name>
    <dbReference type="NCBI Taxonomy" id="13333"/>
    <lineage>
        <taxon>Eukaryota</taxon>
        <taxon>Viridiplantae</taxon>
        <taxon>Streptophyta</taxon>
        <taxon>Embryophyta</taxon>
        <taxon>Tracheophyta</taxon>
        <taxon>Spermatophyta</taxon>
        <taxon>Magnoliopsida</taxon>
        <taxon>Amborellales</taxon>
        <taxon>Amborellaceae</taxon>
        <taxon>Amborella</taxon>
    </lineage>
</organism>
<dbReference type="Proteomes" id="UP000017836">
    <property type="component" value="Unassembled WGS sequence"/>
</dbReference>
<dbReference type="InterPro" id="IPR001965">
    <property type="entry name" value="Znf_PHD"/>
</dbReference>
<dbReference type="Pfam" id="PF00628">
    <property type="entry name" value="PHD"/>
    <property type="match status" value="2"/>
</dbReference>
<evidence type="ECO:0000259" key="6">
    <source>
        <dbReference type="PROSITE" id="PS50016"/>
    </source>
</evidence>
<dbReference type="InterPro" id="IPR013083">
    <property type="entry name" value="Znf_RING/FYVE/PHD"/>
</dbReference>
<dbReference type="Gene3D" id="3.30.40.10">
    <property type="entry name" value="Zinc/RING finger domain, C3HC4 (zinc finger)"/>
    <property type="match status" value="2"/>
</dbReference>
<evidence type="ECO:0000256" key="1">
    <source>
        <dbReference type="ARBA" id="ARBA00022723"/>
    </source>
</evidence>
<dbReference type="eggNOG" id="ENOG502QQIW">
    <property type="taxonomic scope" value="Eukaryota"/>
</dbReference>
<feature type="compositionally biased region" description="Polar residues" evidence="5">
    <location>
        <begin position="479"/>
        <end position="498"/>
    </location>
</feature>
<evidence type="ECO:0000313" key="7">
    <source>
        <dbReference type="EMBL" id="ERN13236.1"/>
    </source>
</evidence>
<evidence type="ECO:0000256" key="2">
    <source>
        <dbReference type="ARBA" id="ARBA00022771"/>
    </source>
</evidence>
<dbReference type="GO" id="GO:0008270">
    <property type="term" value="F:zinc ion binding"/>
    <property type="evidence" value="ECO:0007669"/>
    <property type="project" value="UniProtKB-KW"/>
</dbReference>
<evidence type="ECO:0000256" key="5">
    <source>
        <dbReference type="SAM" id="MobiDB-lite"/>
    </source>
</evidence>
<evidence type="ECO:0000256" key="3">
    <source>
        <dbReference type="ARBA" id="ARBA00022833"/>
    </source>
</evidence>
<evidence type="ECO:0000256" key="4">
    <source>
        <dbReference type="PROSITE-ProRule" id="PRU00146"/>
    </source>
</evidence>
<dbReference type="SMART" id="SM00249">
    <property type="entry name" value="PHD"/>
    <property type="match status" value="3"/>
</dbReference>
<feature type="region of interest" description="Disordered" evidence="5">
    <location>
        <begin position="479"/>
        <end position="501"/>
    </location>
</feature>
<dbReference type="STRING" id="13333.W1PYZ9"/>
<dbReference type="PANTHER" id="PTHR47162">
    <property type="entry name" value="OS02G0192300 PROTEIN"/>
    <property type="match status" value="1"/>
</dbReference>
<feature type="domain" description="PHD-type" evidence="6">
    <location>
        <begin position="671"/>
        <end position="725"/>
    </location>
</feature>
<feature type="domain" description="PHD-type" evidence="6">
    <location>
        <begin position="523"/>
        <end position="574"/>
    </location>
</feature>
<reference evidence="8" key="1">
    <citation type="journal article" date="2013" name="Science">
        <title>The Amborella genome and the evolution of flowering plants.</title>
        <authorList>
            <consortium name="Amborella Genome Project"/>
        </authorList>
    </citation>
    <scope>NUCLEOTIDE SEQUENCE [LARGE SCALE GENOMIC DNA]</scope>
</reference>
<dbReference type="PROSITE" id="PS50016">
    <property type="entry name" value="ZF_PHD_2"/>
    <property type="match status" value="2"/>
</dbReference>
<evidence type="ECO:0000313" key="8">
    <source>
        <dbReference type="Proteomes" id="UP000017836"/>
    </source>
</evidence>
<keyword evidence="3" id="KW-0862">Zinc</keyword>
<dbReference type="PANTHER" id="PTHR47162:SF10">
    <property type="entry name" value="METHYL-CPG-BINDING DOMAIN-CONTAINING PROTEIN 9 ISOFORM X1"/>
    <property type="match status" value="1"/>
</dbReference>
<dbReference type="InterPro" id="IPR011011">
    <property type="entry name" value="Znf_FYVE_PHD"/>
</dbReference>
<protein>
    <recommendedName>
        <fullName evidence="6">PHD-type domain-containing protein</fullName>
    </recommendedName>
</protein>
<sequence>MGKELHLLNGEISKFDASDGSSSVISLEIHDPMSNANGNSSSLISLETHDPMLSANGNSSSVISLESYDPMPKANGNSSPVISLKTHDPTSIANGEFSSAISLGTHELMPNAHGGTKISQNEAPKSASCDETLGGNKDQYWCHSVTEVVKTYKRRKLVNKRGLRDSSGPEFMSRSLDHPLATHLHDFENFKLVQNLKEYVAKRGIVLGPGWKAQISFCSRKGLHSYFSPSGKAFTSMKAAAKFLQEEREKELPMILASCSERFENISYRSASVCPHSIVLSKEIFLASSLRNQSLIKKVKFDPHASEPLALQSILPSGGNSFSGVGQHYDREAIDPVSEQLDEEGISYHQRPGKTRNYMALNDVLKEDNVDIAGRFPTKEGNHTEALRLEQCESIFHDVHISEQLTSLCDLFCGSFNDIKKGNIFGLNFIDLRMKSGLYAQSPEHFASDLRQICKHLLDIGQEMAVLAGDLLENFQTSHQKKQVNQQGTKETNSTLPRSTARKSSFHEFDLHPTPMELGACADGVCRLCGKNAEDDDCILICDGCEASYHMYCLSPALEEVPHGSWYCQACSAARKESSATNDTAENDEAAHSDIGDNGGMRHHCVVCERLYNLQLQKLKGENRMKRNSGNKSQWGKRSGGGIDPKDSDKMNNVSIIEEPKISIKKGSKESGSCKMCGSSKRGDKDMAKCANKGCFFKYYHILCLEPPLKSLPPPGWYCPSCLCRVCLIDENDDRIVLCDGCDEGYHTYCMNPSLLNIPKVVPDHSLSFHLGIKGLAAAKSQ</sequence>
<name>W1PYZ9_AMBTC</name>
<keyword evidence="1" id="KW-0479">Metal-binding</keyword>
<feature type="region of interest" description="Disordered" evidence="5">
    <location>
        <begin position="623"/>
        <end position="651"/>
    </location>
</feature>
<dbReference type="Gramene" id="ERN13236">
    <property type="protein sequence ID" value="ERN13236"/>
    <property type="gene ID" value="AMTR_s00040p00230890"/>
</dbReference>
<gene>
    <name evidence="7" type="ORF">AMTR_s00040p00230890</name>
</gene>
<dbReference type="InterPro" id="IPR019786">
    <property type="entry name" value="Zinc_finger_PHD-type_CS"/>
</dbReference>
<dbReference type="SUPFAM" id="SSF57903">
    <property type="entry name" value="FYVE/PHD zinc finger"/>
    <property type="match status" value="3"/>
</dbReference>
<dbReference type="InterPro" id="IPR019787">
    <property type="entry name" value="Znf_PHD-finger"/>
</dbReference>
<dbReference type="AlphaFoldDB" id="W1PYZ9"/>
<proteinExistence type="predicted"/>
<keyword evidence="2 4" id="KW-0863">Zinc-finger</keyword>
<keyword evidence="8" id="KW-1185">Reference proteome</keyword>